<evidence type="ECO:0000256" key="1">
    <source>
        <dbReference type="SAM" id="MobiDB-lite"/>
    </source>
</evidence>
<evidence type="ECO:0000313" key="2">
    <source>
        <dbReference type="EMBL" id="KAJ1210614.1"/>
    </source>
</evidence>
<feature type="region of interest" description="Disordered" evidence="1">
    <location>
        <begin position="114"/>
        <end position="162"/>
    </location>
</feature>
<comment type="caution">
    <text evidence="2">The sequence shown here is derived from an EMBL/GenBank/DDBJ whole genome shotgun (WGS) entry which is preliminary data.</text>
</comment>
<evidence type="ECO:0000313" key="3">
    <source>
        <dbReference type="Proteomes" id="UP001066276"/>
    </source>
</evidence>
<keyword evidence="3" id="KW-1185">Reference proteome</keyword>
<organism evidence="2 3">
    <name type="scientific">Pleurodeles waltl</name>
    <name type="common">Iberian ribbed newt</name>
    <dbReference type="NCBI Taxonomy" id="8319"/>
    <lineage>
        <taxon>Eukaryota</taxon>
        <taxon>Metazoa</taxon>
        <taxon>Chordata</taxon>
        <taxon>Craniata</taxon>
        <taxon>Vertebrata</taxon>
        <taxon>Euteleostomi</taxon>
        <taxon>Amphibia</taxon>
        <taxon>Batrachia</taxon>
        <taxon>Caudata</taxon>
        <taxon>Salamandroidea</taxon>
        <taxon>Salamandridae</taxon>
        <taxon>Pleurodelinae</taxon>
        <taxon>Pleurodeles</taxon>
    </lineage>
</organism>
<gene>
    <name evidence="2" type="ORF">NDU88_005976</name>
</gene>
<proteinExistence type="predicted"/>
<dbReference type="AlphaFoldDB" id="A0AAV7WC29"/>
<name>A0AAV7WC29_PLEWA</name>
<protein>
    <submittedName>
        <fullName evidence="2">Uncharacterized protein</fullName>
    </submittedName>
</protein>
<dbReference type="Proteomes" id="UP001066276">
    <property type="component" value="Chromosome 1_2"/>
</dbReference>
<sequence>MKHGERLSREQPSAEVRPAAFHQKRLSLACPAAGASARAGQLSGCVVRAPPPLPVQEACGHGSARCPRLQQALFHPAPGLLRLEGRRQLSGSCCFSPPRSHWLPAATRRTLVPALPSPSISSHRDQRRSHHPGGRSPSSISTGDCEASSCLTGCLPSLPVKK</sequence>
<accession>A0AAV7WC29</accession>
<reference evidence="2" key="1">
    <citation type="journal article" date="2022" name="bioRxiv">
        <title>Sequencing and chromosome-scale assembly of the giantPleurodeles waltlgenome.</title>
        <authorList>
            <person name="Brown T."/>
            <person name="Elewa A."/>
            <person name="Iarovenko S."/>
            <person name="Subramanian E."/>
            <person name="Araus A.J."/>
            <person name="Petzold A."/>
            <person name="Susuki M."/>
            <person name="Suzuki K.-i.T."/>
            <person name="Hayashi T."/>
            <person name="Toyoda A."/>
            <person name="Oliveira C."/>
            <person name="Osipova E."/>
            <person name="Leigh N.D."/>
            <person name="Simon A."/>
            <person name="Yun M.H."/>
        </authorList>
    </citation>
    <scope>NUCLEOTIDE SEQUENCE</scope>
    <source>
        <strain evidence="2">20211129_DDA</strain>
        <tissue evidence="2">Liver</tissue>
    </source>
</reference>
<dbReference type="EMBL" id="JANPWB010000002">
    <property type="protein sequence ID" value="KAJ1210614.1"/>
    <property type="molecule type" value="Genomic_DNA"/>
</dbReference>